<feature type="transmembrane region" description="Helical" evidence="1">
    <location>
        <begin position="90"/>
        <end position="106"/>
    </location>
</feature>
<evidence type="ECO:0008006" key="4">
    <source>
        <dbReference type="Google" id="ProtNLM"/>
    </source>
</evidence>
<gene>
    <name evidence="2" type="ORF">H8792_001825</name>
</gene>
<evidence type="ECO:0000313" key="3">
    <source>
        <dbReference type="Proteomes" id="UP001193680"/>
    </source>
</evidence>
<feature type="transmembrane region" description="Helical" evidence="1">
    <location>
        <begin position="6"/>
        <end position="23"/>
    </location>
</feature>
<reference evidence="2 3" key="2">
    <citation type="submission" date="2020-11" db="EMBL/GenBank/DDBJ databases">
        <title>Sulfur oxidizing isolate from Hospital Hole Sinkhole.</title>
        <authorList>
            <person name="Scott K.M."/>
        </authorList>
    </citation>
    <scope>NUCLEOTIDE SEQUENCE [LARGE SCALE GENOMIC DNA]</scope>
    <source>
        <strain evidence="2 3">HH1</strain>
    </source>
</reference>
<accession>A0ABS0BTA4</accession>
<keyword evidence="1" id="KW-1133">Transmembrane helix</keyword>
<dbReference type="RefSeq" id="WP_194947442.1">
    <property type="nucleotide sequence ID" value="NZ_JACBGI020000002.1"/>
</dbReference>
<keyword evidence="1" id="KW-0812">Transmembrane</keyword>
<feature type="transmembrane region" description="Helical" evidence="1">
    <location>
        <begin position="168"/>
        <end position="186"/>
    </location>
</feature>
<comment type="caution">
    <text evidence="2">The sequence shown here is derived from an EMBL/GenBank/DDBJ whole genome shotgun (WGS) entry which is preliminary data.</text>
</comment>
<keyword evidence="1" id="KW-0472">Membrane</keyword>
<sequence length="200" mass="22587">MDYKGFFSFAAVLLTFVGFFPYIRDILHNRVRPHVFSWVIWGTTTCVIFFAQLQGGGGLGAWPIGISALITLYVTILAFQKKGDLSITRLDWFFLLSALASLPLWFLTANPLWAVLLLTFIDLLGFGPTFRKSYAFPYEEQPGFFAIFMLRNLLVVAALEHYSWTTVTFPAAVAVVCLALIIMILLRRSVVMPPEYKSRG</sequence>
<dbReference type="EMBL" id="JACBGI020000002">
    <property type="protein sequence ID" value="MBF6057071.1"/>
    <property type="molecule type" value="Genomic_DNA"/>
</dbReference>
<evidence type="ECO:0000256" key="1">
    <source>
        <dbReference type="SAM" id="Phobius"/>
    </source>
</evidence>
<organism evidence="2 3">
    <name type="scientific">Thiomicrorhabdus heinhorstiae</name>
    <dbReference type="NCBI Taxonomy" id="2748010"/>
    <lineage>
        <taxon>Bacteria</taxon>
        <taxon>Pseudomonadati</taxon>
        <taxon>Pseudomonadota</taxon>
        <taxon>Gammaproteobacteria</taxon>
        <taxon>Thiotrichales</taxon>
        <taxon>Piscirickettsiaceae</taxon>
        <taxon>Thiomicrorhabdus</taxon>
    </lineage>
</organism>
<evidence type="ECO:0000313" key="2">
    <source>
        <dbReference type="EMBL" id="MBF6057071.1"/>
    </source>
</evidence>
<keyword evidence="3" id="KW-1185">Reference proteome</keyword>
<reference evidence="2 3" key="1">
    <citation type="submission" date="2020-06" db="EMBL/GenBank/DDBJ databases">
        <authorList>
            <person name="Scott K."/>
        </authorList>
    </citation>
    <scope>NUCLEOTIDE SEQUENCE [LARGE SCALE GENOMIC DNA]</scope>
    <source>
        <strain evidence="2 3">HH1</strain>
    </source>
</reference>
<protein>
    <recommendedName>
        <fullName evidence="4">DUF1295 domain-containing protein</fullName>
    </recommendedName>
</protein>
<feature type="transmembrane region" description="Helical" evidence="1">
    <location>
        <begin position="59"/>
        <end position="78"/>
    </location>
</feature>
<proteinExistence type="predicted"/>
<feature type="transmembrane region" description="Helical" evidence="1">
    <location>
        <begin position="35"/>
        <end position="53"/>
    </location>
</feature>
<name>A0ABS0BTA4_9GAMM</name>
<dbReference type="Proteomes" id="UP001193680">
    <property type="component" value="Unassembled WGS sequence"/>
</dbReference>